<feature type="transmembrane region" description="Helical" evidence="1">
    <location>
        <begin position="63"/>
        <end position="85"/>
    </location>
</feature>
<feature type="transmembrane region" description="Helical" evidence="1">
    <location>
        <begin position="32"/>
        <end position="57"/>
    </location>
</feature>
<organism evidence="2 3">
    <name type="scientific">Kribbella amoyensis</name>
    <dbReference type="NCBI Taxonomy" id="996641"/>
    <lineage>
        <taxon>Bacteria</taxon>
        <taxon>Bacillati</taxon>
        <taxon>Actinomycetota</taxon>
        <taxon>Actinomycetes</taxon>
        <taxon>Propionibacteriales</taxon>
        <taxon>Kribbellaceae</taxon>
        <taxon>Kribbella</taxon>
    </lineage>
</organism>
<dbReference type="AlphaFoldDB" id="A0A561BU15"/>
<protein>
    <submittedName>
        <fullName evidence="2">Uncharacterized protein</fullName>
    </submittedName>
</protein>
<accession>A0A561BU15</accession>
<dbReference type="Proteomes" id="UP000318380">
    <property type="component" value="Unassembled WGS sequence"/>
</dbReference>
<dbReference type="EMBL" id="VIVK01000001">
    <property type="protein sequence ID" value="TWD82366.1"/>
    <property type="molecule type" value="Genomic_DNA"/>
</dbReference>
<keyword evidence="1" id="KW-1133">Transmembrane helix</keyword>
<evidence type="ECO:0000313" key="2">
    <source>
        <dbReference type="EMBL" id="TWD82366.1"/>
    </source>
</evidence>
<proteinExistence type="predicted"/>
<gene>
    <name evidence="2" type="ORF">FB561_3496</name>
</gene>
<keyword evidence="1" id="KW-0812">Transmembrane</keyword>
<sequence>MSEQAPVQTFVVGVDQDGLVRRRAVVRRRLRIGAFVSGGIGAVGIVVALVALIAFWGSGLWPFSLLLILSMVPLVLSAVLAFRLVADRERWFTANGVQPLAMRMSPKGLELAIDGAAYPVSLPWSAVRGFQQLKIFGEYVLDLRLQPGIAATTAGVRGLDQPAVRAVVKPSPLLRPVGMFPVTALDQPVHVIDQALKHLADGKASILR</sequence>
<name>A0A561BU15_9ACTN</name>
<evidence type="ECO:0000256" key="1">
    <source>
        <dbReference type="SAM" id="Phobius"/>
    </source>
</evidence>
<reference evidence="2 3" key="1">
    <citation type="submission" date="2019-06" db="EMBL/GenBank/DDBJ databases">
        <title>Sequencing the genomes of 1000 actinobacteria strains.</title>
        <authorList>
            <person name="Klenk H.-P."/>
        </authorList>
    </citation>
    <scope>NUCLEOTIDE SEQUENCE [LARGE SCALE GENOMIC DNA]</scope>
    <source>
        <strain evidence="2 3">DSM 24683</strain>
    </source>
</reference>
<comment type="caution">
    <text evidence="2">The sequence shown here is derived from an EMBL/GenBank/DDBJ whole genome shotgun (WGS) entry which is preliminary data.</text>
</comment>
<keyword evidence="1" id="KW-0472">Membrane</keyword>
<evidence type="ECO:0000313" key="3">
    <source>
        <dbReference type="Proteomes" id="UP000318380"/>
    </source>
</evidence>
<dbReference type="OrthoDB" id="3824130at2"/>
<dbReference type="RefSeq" id="WP_145807879.1">
    <property type="nucleotide sequence ID" value="NZ_VIVK01000001.1"/>
</dbReference>
<keyword evidence="3" id="KW-1185">Reference proteome</keyword>